<dbReference type="SUPFAM" id="SSF53271">
    <property type="entry name" value="PRTase-like"/>
    <property type="match status" value="1"/>
</dbReference>
<sequence length="177" mass="18957">MQRIFRHRTAYLLTPQAYQTALALLADAAAAAGPIATVIGIAGGGRRPAEEIATRLGVPVCHVEAQHNTSDALYTQATGTVTVNIPDGFPAAPGGRTLLVDDICGTGATFTAVAEALAPRLAPDVRMDTVALCRNVGSPLRPNWWAWDVDDWVVFPWEPRPDTAMQPLPMPERIHTP</sequence>
<proteinExistence type="predicted"/>
<comment type="caution">
    <text evidence="2">The sequence shown here is derived from an EMBL/GenBank/DDBJ whole genome shotgun (WGS) entry which is preliminary data.</text>
</comment>
<evidence type="ECO:0000313" key="3">
    <source>
        <dbReference type="Proteomes" id="UP000053429"/>
    </source>
</evidence>
<accession>A0A101U6A4</accession>
<keyword evidence="3" id="KW-1185">Reference proteome</keyword>
<dbReference type="STRING" id="661399.AQJ67_09935"/>
<dbReference type="InterPro" id="IPR029057">
    <property type="entry name" value="PRTase-like"/>
</dbReference>
<dbReference type="EMBL" id="LMWY01000010">
    <property type="protein sequence ID" value="KUO04815.1"/>
    <property type="molecule type" value="Genomic_DNA"/>
</dbReference>
<name>A0A101U6A4_9ACTN</name>
<organism evidence="2 3">
    <name type="scientific">Streptomyces caeruleatus</name>
    <dbReference type="NCBI Taxonomy" id="661399"/>
    <lineage>
        <taxon>Bacteria</taxon>
        <taxon>Bacillati</taxon>
        <taxon>Actinomycetota</taxon>
        <taxon>Actinomycetes</taxon>
        <taxon>Kitasatosporales</taxon>
        <taxon>Streptomycetaceae</taxon>
        <taxon>Streptomyces</taxon>
    </lineage>
</organism>
<dbReference type="Proteomes" id="UP000053429">
    <property type="component" value="Unassembled WGS sequence"/>
</dbReference>
<protein>
    <recommendedName>
        <fullName evidence="1">Phosphoribosyltransferase domain-containing protein</fullName>
    </recommendedName>
</protein>
<reference evidence="2 3" key="1">
    <citation type="submission" date="2015-10" db="EMBL/GenBank/DDBJ databases">
        <title>Draft genome sequence of Streptomyces caeruleatus NRRL B-24802, type strain for the species Streptomyces caeruleatus.</title>
        <authorList>
            <person name="Ruckert C."/>
            <person name="Winkler A."/>
            <person name="Kalinowski J."/>
            <person name="Kampfer P."/>
            <person name="Glaeser S."/>
        </authorList>
    </citation>
    <scope>NUCLEOTIDE SEQUENCE [LARGE SCALE GENOMIC DNA]</scope>
    <source>
        <strain evidence="2 3">NRRL B-24802</strain>
    </source>
</reference>
<feature type="domain" description="Phosphoribosyltransferase" evidence="1">
    <location>
        <begin position="26"/>
        <end position="162"/>
    </location>
</feature>
<gene>
    <name evidence="2" type="ORF">AQJ67_09935</name>
</gene>
<dbReference type="AlphaFoldDB" id="A0A101U6A4"/>
<dbReference type="CDD" id="cd06223">
    <property type="entry name" value="PRTases_typeI"/>
    <property type="match status" value="1"/>
</dbReference>
<evidence type="ECO:0000313" key="2">
    <source>
        <dbReference type="EMBL" id="KUO04815.1"/>
    </source>
</evidence>
<evidence type="ECO:0000259" key="1">
    <source>
        <dbReference type="Pfam" id="PF00156"/>
    </source>
</evidence>
<dbReference type="InterPro" id="IPR000836">
    <property type="entry name" value="PRTase_dom"/>
</dbReference>
<dbReference type="Gene3D" id="3.40.50.2020">
    <property type="match status" value="1"/>
</dbReference>
<dbReference type="Pfam" id="PF00156">
    <property type="entry name" value="Pribosyltran"/>
    <property type="match status" value="1"/>
</dbReference>